<name>A0A650CMC4_9CREN</name>
<gene>
    <name evidence="2" type="ORF">D1868_02715</name>
</gene>
<sequence>MFNDRNIYKLFDPKKIRESVKKSTDVNNYMKAFIIGMTLIVIGVLLIAASAIIPANVSSSSVSSTSAGFAGVIFLGPFPIVIGGGNPSMMPTLLAFALGFTIIALLFYLVPLILNKKTEQ</sequence>
<evidence type="ECO:0000313" key="3">
    <source>
        <dbReference type="Proteomes" id="UP000423396"/>
    </source>
</evidence>
<accession>A0A650CMC4</accession>
<dbReference type="Proteomes" id="UP000423396">
    <property type="component" value="Chromosome"/>
</dbReference>
<feature type="transmembrane region" description="Helical" evidence="1">
    <location>
        <begin position="94"/>
        <end position="114"/>
    </location>
</feature>
<dbReference type="KEGG" id="sazo:D1868_02715"/>
<proteinExistence type="predicted"/>
<dbReference type="NCBIfam" id="TIGR00304">
    <property type="entry name" value="TIGR00304 family membrane protein"/>
    <property type="match status" value="1"/>
</dbReference>
<dbReference type="EMBL" id="CP045483">
    <property type="protein sequence ID" value="QGR19001.1"/>
    <property type="molecule type" value="Genomic_DNA"/>
</dbReference>
<dbReference type="InterPro" id="IPR002849">
    <property type="entry name" value="DUF131"/>
</dbReference>
<dbReference type="Pfam" id="PF01998">
    <property type="entry name" value="DUF131"/>
    <property type="match status" value="1"/>
</dbReference>
<evidence type="ECO:0000313" key="2">
    <source>
        <dbReference type="EMBL" id="QGR19001.1"/>
    </source>
</evidence>
<feature type="transmembrane region" description="Helical" evidence="1">
    <location>
        <begin position="32"/>
        <end position="53"/>
    </location>
</feature>
<dbReference type="AlphaFoldDB" id="A0A650CMC4"/>
<protein>
    <submittedName>
        <fullName evidence="2">DUF131 domain-containing protein</fullName>
    </submittedName>
</protein>
<keyword evidence="3" id="KW-1185">Reference proteome</keyword>
<organism evidence="2 3">
    <name type="scientific">Stygiolobus azoricus</name>
    <dbReference type="NCBI Taxonomy" id="41675"/>
    <lineage>
        <taxon>Archaea</taxon>
        <taxon>Thermoproteota</taxon>
        <taxon>Thermoprotei</taxon>
        <taxon>Sulfolobales</taxon>
        <taxon>Sulfolobaceae</taxon>
        <taxon>Stygiolobus</taxon>
    </lineage>
</organism>
<keyword evidence="1" id="KW-1133">Transmembrane helix</keyword>
<feature type="transmembrane region" description="Helical" evidence="1">
    <location>
        <begin position="65"/>
        <end position="82"/>
    </location>
</feature>
<keyword evidence="1" id="KW-0472">Membrane</keyword>
<reference evidence="2 3" key="1">
    <citation type="submission" date="2019-10" db="EMBL/GenBank/DDBJ databases">
        <title>Genome Sequences from Six Type Strain Members of the Archaeal Family Sulfolobaceae: Acidianus ambivalens, Acidianus infernus, Metallosphaera prunae, Stygiolobus azoricus, Sulfolobus metallicus, and Sulfurisphaera ohwakuensis.</title>
        <authorList>
            <person name="Counts J.A."/>
            <person name="Kelly R.M."/>
        </authorList>
    </citation>
    <scope>NUCLEOTIDE SEQUENCE [LARGE SCALE GENOMIC DNA]</scope>
    <source>
        <strain evidence="2 3">FC6</strain>
    </source>
</reference>
<keyword evidence="1" id="KW-0812">Transmembrane</keyword>
<evidence type="ECO:0000256" key="1">
    <source>
        <dbReference type="SAM" id="Phobius"/>
    </source>
</evidence>